<evidence type="ECO:0000256" key="1">
    <source>
        <dbReference type="PROSITE-ProRule" id="PRU00339"/>
    </source>
</evidence>
<dbReference type="AlphaFoldDB" id="A0A365P3K5"/>
<feature type="chain" id="PRO_5016612873" evidence="3">
    <location>
        <begin position="19"/>
        <end position="262"/>
    </location>
</feature>
<accession>A0A365P3K5</accession>
<name>A0A365P3K5_9FLAO</name>
<feature type="region of interest" description="Disordered" evidence="2">
    <location>
        <begin position="137"/>
        <end position="262"/>
    </location>
</feature>
<dbReference type="InterPro" id="IPR019734">
    <property type="entry name" value="TPR_rpt"/>
</dbReference>
<reference evidence="4 5" key="1">
    <citation type="submission" date="2018-06" db="EMBL/GenBank/DDBJ databases">
        <title>Flavobacterium tibetense sp. nov., isolated from a wetland YonghuCo on Tibetan Plateau.</title>
        <authorList>
            <person name="Xing P."/>
            <person name="Phurbu D."/>
            <person name="Lu H."/>
        </authorList>
    </citation>
    <scope>NUCLEOTIDE SEQUENCE [LARGE SCALE GENOMIC DNA]</scope>
    <source>
        <strain evidence="4 5">YH5</strain>
    </source>
</reference>
<feature type="repeat" description="TPR" evidence="1">
    <location>
        <begin position="93"/>
        <end position="126"/>
    </location>
</feature>
<keyword evidence="5" id="KW-1185">Reference proteome</keyword>
<evidence type="ECO:0000313" key="5">
    <source>
        <dbReference type="Proteomes" id="UP000253319"/>
    </source>
</evidence>
<evidence type="ECO:0000313" key="4">
    <source>
        <dbReference type="EMBL" id="RBA29094.1"/>
    </source>
</evidence>
<dbReference type="EMBL" id="QLST01000004">
    <property type="protein sequence ID" value="RBA29094.1"/>
    <property type="molecule type" value="Genomic_DNA"/>
</dbReference>
<sequence length="262" mass="30191">MKRIILIALLGISSFLSAQKKDKNLYEGTQEFGSKNYINSEANFRVSQSKNEEKRAVANYNLGTSIYRQNQPGEAKFKFFNAIESAKTKEEKHKAYHNLGNTFMLEENYQAAVDAYKNALRNNPYDEETRYNYALAKQKLKENPPKNNQDNKDKDKDKDQNQNQNQDNQDDKKDKKDNGKDKDKKDSDQGDKDDNKNQGDNKEDKNEDNKDDKQSQNPKPSGANKQQIESILDAVNNAEKNIQDKINAKKVKAQPKTNDKDW</sequence>
<dbReference type="SUPFAM" id="SSF48452">
    <property type="entry name" value="TPR-like"/>
    <property type="match status" value="1"/>
</dbReference>
<evidence type="ECO:0000256" key="2">
    <source>
        <dbReference type="SAM" id="MobiDB-lite"/>
    </source>
</evidence>
<dbReference type="Gene3D" id="1.25.40.10">
    <property type="entry name" value="Tetratricopeptide repeat domain"/>
    <property type="match status" value="1"/>
</dbReference>
<keyword evidence="1" id="KW-0802">TPR repeat</keyword>
<keyword evidence="3" id="KW-0732">Signal</keyword>
<dbReference type="OrthoDB" id="1525165at2"/>
<dbReference type="PROSITE" id="PS50293">
    <property type="entry name" value="TPR_REGION"/>
    <property type="match status" value="1"/>
</dbReference>
<feature type="compositionally biased region" description="Basic and acidic residues" evidence="2">
    <location>
        <begin position="139"/>
        <end position="160"/>
    </location>
</feature>
<feature type="signal peptide" evidence="3">
    <location>
        <begin position="1"/>
        <end position="18"/>
    </location>
</feature>
<proteinExistence type="predicted"/>
<protein>
    <submittedName>
        <fullName evidence="4">BatC protein</fullName>
    </submittedName>
</protein>
<dbReference type="SMART" id="SM00028">
    <property type="entry name" value="TPR"/>
    <property type="match status" value="2"/>
</dbReference>
<evidence type="ECO:0000256" key="3">
    <source>
        <dbReference type="SAM" id="SignalP"/>
    </source>
</evidence>
<dbReference type="PROSITE" id="PS50005">
    <property type="entry name" value="TPR"/>
    <property type="match status" value="1"/>
</dbReference>
<gene>
    <name evidence="4" type="ORF">DPN68_04415</name>
</gene>
<dbReference type="InterPro" id="IPR011990">
    <property type="entry name" value="TPR-like_helical_dom_sf"/>
</dbReference>
<feature type="compositionally biased region" description="Basic and acidic residues" evidence="2">
    <location>
        <begin position="169"/>
        <end position="214"/>
    </location>
</feature>
<organism evidence="4 5">
    <name type="scientific">Flavobacterium tibetense</name>
    <dbReference type="NCBI Taxonomy" id="2233533"/>
    <lineage>
        <taxon>Bacteria</taxon>
        <taxon>Pseudomonadati</taxon>
        <taxon>Bacteroidota</taxon>
        <taxon>Flavobacteriia</taxon>
        <taxon>Flavobacteriales</taxon>
        <taxon>Flavobacteriaceae</taxon>
        <taxon>Flavobacterium</taxon>
    </lineage>
</organism>
<dbReference type="Proteomes" id="UP000253319">
    <property type="component" value="Unassembled WGS sequence"/>
</dbReference>
<dbReference type="RefSeq" id="WP_113988522.1">
    <property type="nucleotide sequence ID" value="NZ_QLST01000004.1"/>
</dbReference>
<comment type="caution">
    <text evidence="4">The sequence shown here is derived from an EMBL/GenBank/DDBJ whole genome shotgun (WGS) entry which is preliminary data.</text>
</comment>
<dbReference type="Pfam" id="PF00515">
    <property type="entry name" value="TPR_1"/>
    <property type="match status" value="1"/>
</dbReference>